<reference evidence="3" key="1">
    <citation type="submission" date="2019-03" db="EMBL/GenBank/DDBJ databases">
        <title>Afifella sp. nov., isolated from activated sludge.</title>
        <authorList>
            <person name="Li Q."/>
            <person name="Liu Y."/>
        </authorList>
    </citation>
    <scope>NUCLEOTIDE SEQUENCE</scope>
    <source>
        <strain evidence="3">L72</strain>
    </source>
</reference>
<keyword evidence="1" id="KW-0812">Transmembrane</keyword>
<dbReference type="InterPro" id="IPR052894">
    <property type="entry name" value="AsmA-related"/>
</dbReference>
<accession>A0A964WVI5</accession>
<name>A0A964WVI5_9HYPH</name>
<keyword evidence="1" id="KW-1133">Transmembrane helix</keyword>
<dbReference type="Proteomes" id="UP000773614">
    <property type="component" value="Unassembled WGS sequence"/>
</dbReference>
<comment type="caution">
    <text evidence="3">The sequence shown here is derived from an EMBL/GenBank/DDBJ whole genome shotgun (WGS) entry which is preliminary data.</text>
</comment>
<dbReference type="InterPro" id="IPR007844">
    <property type="entry name" value="AsmA"/>
</dbReference>
<evidence type="ECO:0000259" key="2">
    <source>
        <dbReference type="Pfam" id="PF05170"/>
    </source>
</evidence>
<evidence type="ECO:0000313" key="4">
    <source>
        <dbReference type="Proteomes" id="UP000773614"/>
    </source>
</evidence>
<gene>
    <name evidence="3" type="ORF">E4O86_20490</name>
</gene>
<dbReference type="GO" id="GO:0090313">
    <property type="term" value="P:regulation of protein targeting to membrane"/>
    <property type="evidence" value="ECO:0007669"/>
    <property type="project" value="TreeGrafter"/>
</dbReference>
<dbReference type="GO" id="GO:0005886">
    <property type="term" value="C:plasma membrane"/>
    <property type="evidence" value="ECO:0007669"/>
    <property type="project" value="TreeGrafter"/>
</dbReference>
<feature type="transmembrane region" description="Helical" evidence="1">
    <location>
        <begin position="37"/>
        <end position="59"/>
    </location>
</feature>
<evidence type="ECO:0000313" key="3">
    <source>
        <dbReference type="EMBL" id="MYZ50089.1"/>
    </source>
</evidence>
<keyword evidence="1" id="KW-0472">Membrane</keyword>
<dbReference type="Pfam" id="PF05170">
    <property type="entry name" value="AsmA"/>
    <property type="match status" value="1"/>
</dbReference>
<evidence type="ECO:0000256" key="1">
    <source>
        <dbReference type="SAM" id="Phobius"/>
    </source>
</evidence>
<protein>
    <submittedName>
        <fullName evidence="3">AsmA family protein</fullName>
    </submittedName>
</protein>
<proteinExistence type="predicted"/>
<keyword evidence="4" id="KW-1185">Reference proteome</keyword>
<dbReference type="EMBL" id="SPKJ01000120">
    <property type="protein sequence ID" value="MYZ50089.1"/>
    <property type="molecule type" value="Genomic_DNA"/>
</dbReference>
<sequence length="615" mass="64633">MHAIGRPARQGRRLAFPPTRSYPLPVERGGHSCMRRILWGVAALALLLAAILAIALASLPREMVKTRVAEQVSAWTGRDVSVRGEPEFRLFPEPSVTLRDVRVDGPPGMREGAILTSDELTGTIRILPLVLGDVEIKSFNMVRPVVTLVRDETGRRNWVFDAGAAALQLAFAGDVPLGHFRIEDGTIRYADRQSGATEALEHVGVTVDWPSVRGTLSVSGSAVWRGQKVDLQGSADRPFAFARRRSSPLELKLDAPSLHFRFDGSISDLRRPQIVGDLDLTTPSLRQFAGWLGSAIGPGPNLQQASLSGQAEVLDGSLTMTNAALMLDGNRAAGAIRIGFGPHPVVDGTLAFPALNLSPYFQEISDQLGSNPDAWREIDLDTSWYRALNADVRLSAKSVAAGQFEAGATAATAVLRDGRLEVGIAQAAFYEGTLSGTIAVTDDPRSERFDVEAQLRATDVSLAQVVRRVAPASTIAGRATIAGEIATEGANAGELVAGLSGAARAKIDKGNLPTFGLSALAAALREGRPLSAAPVPSVAPVDSARASIRFESGSALVDNLTLLFGANEATLDGAVDLDTGALALAGTMSAGTAAAAEFGVTGTLSDPVLKTHGMP</sequence>
<dbReference type="AlphaFoldDB" id="A0A964WVI5"/>
<feature type="domain" description="AsmA" evidence="2">
    <location>
        <begin position="38"/>
        <end position="227"/>
    </location>
</feature>
<dbReference type="PANTHER" id="PTHR30441">
    <property type="entry name" value="DUF748 DOMAIN-CONTAINING PROTEIN"/>
    <property type="match status" value="1"/>
</dbReference>
<dbReference type="PANTHER" id="PTHR30441:SF4">
    <property type="entry name" value="PROTEIN ASMA"/>
    <property type="match status" value="1"/>
</dbReference>
<organism evidence="3 4">
    <name type="scientific">Propylenella binzhouense</name>
    <dbReference type="NCBI Taxonomy" id="2555902"/>
    <lineage>
        <taxon>Bacteria</taxon>
        <taxon>Pseudomonadati</taxon>
        <taxon>Pseudomonadota</taxon>
        <taxon>Alphaproteobacteria</taxon>
        <taxon>Hyphomicrobiales</taxon>
        <taxon>Propylenellaceae</taxon>
        <taxon>Propylenella</taxon>
    </lineage>
</organism>